<protein>
    <submittedName>
        <fullName evidence="6">DNA-binding CsgD family transcriptional regulator</fullName>
    </submittedName>
</protein>
<keyword evidence="7" id="KW-1185">Reference proteome</keyword>
<keyword evidence="2 6" id="KW-0238">DNA-binding</keyword>
<reference evidence="6 7" key="1">
    <citation type="submission" date="2018-11" db="EMBL/GenBank/DDBJ databases">
        <title>Sequencing the genomes of 1000 actinobacteria strains.</title>
        <authorList>
            <person name="Klenk H.-P."/>
        </authorList>
    </citation>
    <scope>NUCLEOTIDE SEQUENCE [LARGE SCALE GENOMIC DNA]</scope>
    <source>
        <strain evidence="6 7">DSM 14418</strain>
    </source>
</reference>
<dbReference type="InterPro" id="IPR016032">
    <property type="entry name" value="Sig_transdc_resp-reg_C-effctor"/>
</dbReference>
<dbReference type="GO" id="GO:0006355">
    <property type="term" value="P:regulation of DNA-templated transcription"/>
    <property type="evidence" value="ECO:0007669"/>
    <property type="project" value="InterPro"/>
</dbReference>
<organism evidence="6 7">
    <name type="scientific">Georgenia muralis</name>
    <dbReference type="NCBI Taxonomy" id="154117"/>
    <lineage>
        <taxon>Bacteria</taxon>
        <taxon>Bacillati</taxon>
        <taxon>Actinomycetota</taxon>
        <taxon>Actinomycetes</taxon>
        <taxon>Micrococcales</taxon>
        <taxon>Bogoriellaceae</taxon>
        <taxon>Georgenia</taxon>
    </lineage>
</organism>
<evidence type="ECO:0000256" key="1">
    <source>
        <dbReference type="ARBA" id="ARBA00023015"/>
    </source>
</evidence>
<dbReference type="Gene3D" id="1.10.10.10">
    <property type="entry name" value="Winged helix-like DNA-binding domain superfamily/Winged helix DNA-binding domain"/>
    <property type="match status" value="1"/>
</dbReference>
<dbReference type="Pfam" id="PF00196">
    <property type="entry name" value="GerE"/>
    <property type="match status" value="1"/>
</dbReference>
<dbReference type="InterPro" id="IPR036388">
    <property type="entry name" value="WH-like_DNA-bd_sf"/>
</dbReference>
<dbReference type="PRINTS" id="PR00038">
    <property type="entry name" value="HTHLUXR"/>
</dbReference>
<name>A0A3N4ZY16_9MICO</name>
<dbReference type="PANTHER" id="PTHR44688:SF16">
    <property type="entry name" value="DNA-BINDING TRANSCRIPTIONAL ACTIVATOR DEVR_DOSR"/>
    <property type="match status" value="1"/>
</dbReference>
<dbReference type="InterPro" id="IPR000792">
    <property type="entry name" value="Tscrpt_reg_LuxR_C"/>
</dbReference>
<sequence length="857" mass="88270">MATARPPLRVPPLARHGQAEDLLRLAASPGLLVASVTGPGGSGKSVLLDALAERLDATGVTTAETAGTDLPPGGAVLVDDAHLLCADELDALARLAQAGTHHLVVAHRPGPGGPHLARVLAAMGTRRRRVVLGPVGPADVGRYAEEVLGLALPAEAVAELYGATAGLPWLLHRVAETWERGRLPVPVVPPEVAARLGVELDHLEPATQELLLALAVGFDLSGPVLPPAVLEHGSAVVDAARDEGLLARGATGVPLVGAAVLAGTDPHLQHALRHRLVETLVEAGLPIGSALARDLADAGVRHPALAQALLGAGDDLVADRPEEAAGLYRAAAAAGAGEDLTAARRARAAAASGDTDAASRLVDDLLSRPEPPVLAVDVAAAVWARRGMLVRSAEAYRWLGPRVGSSAPVAAVTLLGTGDLDGAESLLAGVVGSPTTVGVATRLMAEGLRCSVVGSPTRALALLLRASDTLSSAAAPPPLPELPAVLAALVALQNAEASLAGTVLDDALRAGQGGPAVRPHLLLVRSWTAMLRDQPAPARAALEEAREHRLDGRDRCLALTLDVGLARRADDAPALVRAWSAAREQLLRCPSDLFTIQALAELHVCAARLRDTEILEPHLTDAWALLERLGRPAHWAVPLHWGAVQAAILADRPQDLRPHAAAIVAAAPTNRLAAALAPAGRAWVRVLARSFDAAEVEEAAEGLARAGMVWEGARLVGHAAARAHDRREQGRLLARARAMHPVAAPRPDPSAPEPQRGAPAVAASARTASHGVATGGTGAGLHGPGTGQGAGTATLSAREREVAAMVLAGRTYRDIGETLYISPRTAEHHVARIRRRLGAQSRSDLLVRLRAELGGGG</sequence>
<dbReference type="RefSeq" id="WP_123914115.1">
    <property type="nucleotide sequence ID" value="NZ_RKRA01000001.1"/>
</dbReference>
<dbReference type="Proteomes" id="UP000280726">
    <property type="component" value="Unassembled WGS sequence"/>
</dbReference>
<gene>
    <name evidence="6" type="ORF">EDD32_0369</name>
</gene>
<evidence type="ECO:0000313" key="6">
    <source>
        <dbReference type="EMBL" id="RPF25955.1"/>
    </source>
</evidence>
<feature type="region of interest" description="Disordered" evidence="4">
    <location>
        <begin position="740"/>
        <end position="794"/>
    </location>
</feature>
<evidence type="ECO:0000256" key="4">
    <source>
        <dbReference type="SAM" id="MobiDB-lite"/>
    </source>
</evidence>
<accession>A0A3N4ZY16</accession>
<keyword evidence="1" id="KW-0805">Transcription regulation</keyword>
<dbReference type="SUPFAM" id="SSF46894">
    <property type="entry name" value="C-terminal effector domain of the bipartite response regulators"/>
    <property type="match status" value="1"/>
</dbReference>
<keyword evidence="3" id="KW-0804">Transcription</keyword>
<evidence type="ECO:0000313" key="7">
    <source>
        <dbReference type="Proteomes" id="UP000280726"/>
    </source>
</evidence>
<feature type="compositionally biased region" description="Gly residues" evidence="4">
    <location>
        <begin position="773"/>
        <end position="790"/>
    </location>
</feature>
<dbReference type="PANTHER" id="PTHR44688">
    <property type="entry name" value="DNA-BINDING TRANSCRIPTIONAL ACTIVATOR DEVR_DOSR"/>
    <property type="match status" value="1"/>
</dbReference>
<proteinExistence type="predicted"/>
<feature type="compositionally biased region" description="Low complexity" evidence="4">
    <location>
        <begin position="758"/>
        <end position="772"/>
    </location>
</feature>
<dbReference type="SMART" id="SM00421">
    <property type="entry name" value="HTH_LUXR"/>
    <property type="match status" value="1"/>
</dbReference>
<dbReference type="OrthoDB" id="4811808at2"/>
<dbReference type="GO" id="GO:0003677">
    <property type="term" value="F:DNA binding"/>
    <property type="evidence" value="ECO:0007669"/>
    <property type="project" value="UniProtKB-KW"/>
</dbReference>
<dbReference type="InterPro" id="IPR027417">
    <property type="entry name" value="P-loop_NTPase"/>
</dbReference>
<dbReference type="SUPFAM" id="SSF52540">
    <property type="entry name" value="P-loop containing nucleoside triphosphate hydrolases"/>
    <property type="match status" value="1"/>
</dbReference>
<evidence type="ECO:0000259" key="5">
    <source>
        <dbReference type="PROSITE" id="PS50043"/>
    </source>
</evidence>
<dbReference type="CDD" id="cd06170">
    <property type="entry name" value="LuxR_C_like"/>
    <property type="match status" value="1"/>
</dbReference>
<dbReference type="PROSITE" id="PS50043">
    <property type="entry name" value="HTH_LUXR_2"/>
    <property type="match status" value="1"/>
</dbReference>
<dbReference type="EMBL" id="RKRA01000001">
    <property type="protein sequence ID" value="RPF25955.1"/>
    <property type="molecule type" value="Genomic_DNA"/>
</dbReference>
<dbReference type="AlphaFoldDB" id="A0A3N4ZY16"/>
<feature type="domain" description="HTH luxR-type" evidence="5">
    <location>
        <begin position="788"/>
        <end position="853"/>
    </location>
</feature>
<comment type="caution">
    <text evidence="6">The sequence shown here is derived from an EMBL/GenBank/DDBJ whole genome shotgun (WGS) entry which is preliminary data.</text>
</comment>
<evidence type="ECO:0000256" key="3">
    <source>
        <dbReference type="ARBA" id="ARBA00023163"/>
    </source>
</evidence>
<evidence type="ECO:0000256" key="2">
    <source>
        <dbReference type="ARBA" id="ARBA00023125"/>
    </source>
</evidence>